<evidence type="ECO:0000313" key="2">
    <source>
        <dbReference type="Proteomes" id="UP000613177"/>
    </source>
</evidence>
<dbReference type="Proteomes" id="UP000613177">
    <property type="component" value="Unassembled WGS sequence"/>
</dbReference>
<proteinExistence type="predicted"/>
<protein>
    <submittedName>
        <fullName evidence="1">Uncharacterized protein</fullName>
    </submittedName>
</protein>
<accession>A0A8H7VRH0</accession>
<sequence>TVKHRLQQIEARNATLFQRTEIIPQQLLLAVANPEGNQLFPKMTNVTFWPHVYRKVANDPNQLNINIRSNQSIQRSFADFEISRKIPGTEQYAYDISTLDQLHIAISSYKIRDFNIFSIYLCTYSYPFFFRYSHAFIKHKTLGGAYLQRLFSSSTVPTPTTKIRAATAEKTKATQITYHNLVLNATIKKTIFYIEQASVLKEGYQCWNRDVSAAANIRSILVEYIRQGFNLDSRPAQLSRGQQDQEL</sequence>
<dbReference type="EMBL" id="JAEPRE010000206">
    <property type="protein sequence ID" value="KAG2230375.1"/>
    <property type="molecule type" value="Genomic_DNA"/>
</dbReference>
<gene>
    <name evidence="1" type="ORF">INT48_007670</name>
</gene>
<name>A0A8H7VRH0_9FUNG</name>
<comment type="caution">
    <text evidence="1">The sequence shown here is derived from an EMBL/GenBank/DDBJ whole genome shotgun (WGS) entry which is preliminary data.</text>
</comment>
<keyword evidence="2" id="KW-1185">Reference proteome</keyword>
<feature type="non-terminal residue" evidence="1">
    <location>
        <position position="247"/>
    </location>
</feature>
<organism evidence="1 2">
    <name type="scientific">Thamnidium elegans</name>
    <dbReference type="NCBI Taxonomy" id="101142"/>
    <lineage>
        <taxon>Eukaryota</taxon>
        <taxon>Fungi</taxon>
        <taxon>Fungi incertae sedis</taxon>
        <taxon>Mucoromycota</taxon>
        <taxon>Mucoromycotina</taxon>
        <taxon>Mucoromycetes</taxon>
        <taxon>Mucorales</taxon>
        <taxon>Mucorineae</taxon>
        <taxon>Mucoraceae</taxon>
        <taxon>Thamnidium</taxon>
    </lineage>
</organism>
<evidence type="ECO:0000313" key="1">
    <source>
        <dbReference type="EMBL" id="KAG2230375.1"/>
    </source>
</evidence>
<dbReference type="AlphaFoldDB" id="A0A8H7VRH0"/>
<reference evidence="1" key="1">
    <citation type="submission" date="2021-01" db="EMBL/GenBank/DDBJ databases">
        <title>Metabolic potential, ecology and presence of endohyphal bacteria is reflected in genomic diversity of Mucoromycotina.</title>
        <authorList>
            <person name="Muszewska A."/>
            <person name="Okrasinska A."/>
            <person name="Steczkiewicz K."/>
            <person name="Drgas O."/>
            <person name="Orlowska M."/>
            <person name="Perlinska-Lenart U."/>
            <person name="Aleksandrzak-Piekarczyk T."/>
            <person name="Szatraj K."/>
            <person name="Zielenkiewicz U."/>
            <person name="Pilsyk S."/>
            <person name="Malc E."/>
            <person name="Mieczkowski P."/>
            <person name="Kruszewska J.S."/>
            <person name="Biernat P."/>
            <person name="Pawlowska J."/>
        </authorList>
    </citation>
    <scope>NUCLEOTIDE SEQUENCE</scope>
    <source>
        <strain evidence="1">WA0000018081</strain>
    </source>
</reference>